<evidence type="ECO:0000256" key="1">
    <source>
        <dbReference type="SAM" id="MobiDB-lite"/>
    </source>
</evidence>
<protein>
    <submittedName>
        <fullName evidence="3">Uncharacterized protein</fullName>
    </submittedName>
</protein>
<keyword evidence="2" id="KW-1185">Reference proteome</keyword>
<feature type="region of interest" description="Disordered" evidence="1">
    <location>
        <begin position="17"/>
        <end position="39"/>
    </location>
</feature>
<sequence length="39" mass="4444">MPHQLDAHQQLYKVMATKTSILHKQPSANSSRRVSSPRN</sequence>
<accession>A0A915B5C6</accession>
<evidence type="ECO:0000313" key="3">
    <source>
        <dbReference type="WBParaSite" id="PgR027_g099_t01"/>
    </source>
</evidence>
<name>A0A915B5C6_PARUN</name>
<dbReference type="AlphaFoldDB" id="A0A915B5C6"/>
<organism evidence="2 3">
    <name type="scientific">Parascaris univalens</name>
    <name type="common">Nematode worm</name>
    <dbReference type="NCBI Taxonomy" id="6257"/>
    <lineage>
        <taxon>Eukaryota</taxon>
        <taxon>Metazoa</taxon>
        <taxon>Ecdysozoa</taxon>
        <taxon>Nematoda</taxon>
        <taxon>Chromadorea</taxon>
        <taxon>Rhabditida</taxon>
        <taxon>Spirurina</taxon>
        <taxon>Ascaridomorpha</taxon>
        <taxon>Ascaridoidea</taxon>
        <taxon>Ascarididae</taxon>
        <taxon>Parascaris</taxon>
    </lineage>
</organism>
<reference evidence="3" key="1">
    <citation type="submission" date="2022-11" db="UniProtKB">
        <authorList>
            <consortium name="WormBaseParasite"/>
        </authorList>
    </citation>
    <scope>IDENTIFICATION</scope>
</reference>
<dbReference type="Proteomes" id="UP000887569">
    <property type="component" value="Unplaced"/>
</dbReference>
<proteinExistence type="predicted"/>
<evidence type="ECO:0000313" key="2">
    <source>
        <dbReference type="Proteomes" id="UP000887569"/>
    </source>
</evidence>
<dbReference type="WBParaSite" id="PgR027_g099_t01">
    <property type="protein sequence ID" value="PgR027_g099_t01"/>
    <property type="gene ID" value="PgR027_g099"/>
</dbReference>